<dbReference type="VEuPathDB" id="FungiDB:MELLADRAFT_108564"/>
<dbReference type="InterPro" id="IPR000182">
    <property type="entry name" value="GNAT_dom"/>
</dbReference>
<dbReference type="KEGG" id="mlr:MELLADRAFT_108564"/>
<dbReference type="OrthoDB" id="2501685at2759"/>
<sequence>MHNTDLSNTKEEVLQHSLILESCAHLSSITFLTSKDEEKFDICKRIRFEVFVQEQGFKAEDEFDDHSIPVGTLRFTTQPKIKLSRIAILKSYRGKGLGSKFIKLMEDHFLKSDSNQFKISLHSQVRAIKFYEKLDFVAFGETFLVLQVLLKKNSNFMGYIDVKALRWHKQKMKYMLHSIHEDNSSQQ</sequence>
<dbReference type="UniPathway" id="UPA00113">
    <property type="reaction ID" value="UER00529"/>
</dbReference>
<gene>
    <name evidence="2" type="ORF">MELLADRAFT_108564</name>
</gene>
<dbReference type="EMBL" id="GL883119">
    <property type="protein sequence ID" value="EGG04257.1"/>
    <property type="molecule type" value="Genomic_DNA"/>
</dbReference>
<dbReference type="STRING" id="747676.F4RTH8"/>
<name>F4RTH8_MELLP</name>
<dbReference type="AlphaFoldDB" id="F4RTH8"/>
<dbReference type="CDD" id="cd04301">
    <property type="entry name" value="NAT_SF"/>
    <property type="match status" value="1"/>
</dbReference>
<evidence type="ECO:0000313" key="3">
    <source>
        <dbReference type="Proteomes" id="UP000001072"/>
    </source>
</evidence>
<reference evidence="3" key="1">
    <citation type="journal article" date="2011" name="Proc. Natl. Acad. Sci. U.S.A.">
        <title>Obligate biotrophy features unraveled by the genomic analysis of rust fungi.</title>
        <authorList>
            <person name="Duplessis S."/>
            <person name="Cuomo C.A."/>
            <person name="Lin Y.-C."/>
            <person name="Aerts A."/>
            <person name="Tisserant E."/>
            <person name="Veneault-Fourrey C."/>
            <person name="Joly D.L."/>
            <person name="Hacquard S."/>
            <person name="Amselem J."/>
            <person name="Cantarel B.L."/>
            <person name="Chiu R."/>
            <person name="Coutinho P.M."/>
            <person name="Feau N."/>
            <person name="Field M."/>
            <person name="Frey P."/>
            <person name="Gelhaye E."/>
            <person name="Goldberg J."/>
            <person name="Grabherr M.G."/>
            <person name="Kodira C.D."/>
            <person name="Kohler A."/>
            <person name="Kuees U."/>
            <person name="Lindquist E.A."/>
            <person name="Lucas S.M."/>
            <person name="Mago R."/>
            <person name="Mauceli E."/>
            <person name="Morin E."/>
            <person name="Murat C."/>
            <person name="Pangilinan J.L."/>
            <person name="Park R."/>
            <person name="Pearson M."/>
            <person name="Quesneville H."/>
            <person name="Rouhier N."/>
            <person name="Sakthikumar S."/>
            <person name="Salamov A.A."/>
            <person name="Schmutz J."/>
            <person name="Selles B."/>
            <person name="Shapiro H."/>
            <person name="Tanguay P."/>
            <person name="Tuskan G.A."/>
            <person name="Henrissat B."/>
            <person name="Van de Peer Y."/>
            <person name="Rouze P."/>
            <person name="Ellis J.G."/>
            <person name="Dodds P.N."/>
            <person name="Schein J.E."/>
            <person name="Zhong S."/>
            <person name="Hamelin R.C."/>
            <person name="Grigoriev I.V."/>
            <person name="Szabo L.J."/>
            <person name="Martin F."/>
        </authorList>
    </citation>
    <scope>NUCLEOTIDE SEQUENCE [LARGE SCALE GENOMIC DNA]</scope>
    <source>
        <strain evidence="3">98AG31 / pathotype 3-4-7</strain>
    </source>
</reference>
<feature type="domain" description="N-acetyltransferase" evidence="1">
    <location>
        <begin position="30"/>
        <end position="180"/>
    </location>
</feature>
<dbReference type="Gene3D" id="3.40.630.30">
    <property type="match status" value="1"/>
</dbReference>
<dbReference type="RefSeq" id="XP_007412386.1">
    <property type="nucleotide sequence ID" value="XM_007412324.1"/>
</dbReference>
<protein>
    <recommendedName>
        <fullName evidence="1">N-acetyltransferase domain-containing protein</fullName>
    </recommendedName>
</protein>
<dbReference type="InParanoid" id="F4RTH8"/>
<dbReference type="HOGENOM" id="CLU_1448002_0_0_1"/>
<dbReference type="GO" id="GO:0006048">
    <property type="term" value="P:UDP-N-acetylglucosamine biosynthetic process"/>
    <property type="evidence" value="ECO:0007669"/>
    <property type="project" value="UniProtKB-UniPathway"/>
</dbReference>
<dbReference type="PROSITE" id="PS51186">
    <property type="entry name" value="GNAT"/>
    <property type="match status" value="1"/>
</dbReference>
<accession>F4RTH8</accession>
<dbReference type="GO" id="GO:0016747">
    <property type="term" value="F:acyltransferase activity, transferring groups other than amino-acyl groups"/>
    <property type="evidence" value="ECO:0007669"/>
    <property type="project" value="InterPro"/>
</dbReference>
<evidence type="ECO:0000313" key="2">
    <source>
        <dbReference type="EMBL" id="EGG04257.1"/>
    </source>
</evidence>
<organism evidence="3">
    <name type="scientific">Melampsora larici-populina (strain 98AG31 / pathotype 3-4-7)</name>
    <name type="common">Poplar leaf rust fungus</name>
    <dbReference type="NCBI Taxonomy" id="747676"/>
    <lineage>
        <taxon>Eukaryota</taxon>
        <taxon>Fungi</taxon>
        <taxon>Dikarya</taxon>
        <taxon>Basidiomycota</taxon>
        <taxon>Pucciniomycotina</taxon>
        <taxon>Pucciniomycetes</taxon>
        <taxon>Pucciniales</taxon>
        <taxon>Melampsoraceae</taxon>
        <taxon>Melampsora</taxon>
    </lineage>
</organism>
<keyword evidence="3" id="KW-1185">Reference proteome</keyword>
<dbReference type="Pfam" id="PF13673">
    <property type="entry name" value="Acetyltransf_10"/>
    <property type="match status" value="1"/>
</dbReference>
<evidence type="ECO:0000259" key="1">
    <source>
        <dbReference type="PROSITE" id="PS51186"/>
    </source>
</evidence>
<dbReference type="eggNOG" id="ENOG502S8FT">
    <property type="taxonomic scope" value="Eukaryota"/>
</dbReference>
<dbReference type="GeneID" id="18923498"/>
<dbReference type="SUPFAM" id="SSF55729">
    <property type="entry name" value="Acyl-CoA N-acyltransferases (Nat)"/>
    <property type="match status" value="1"/>
</dbReference>
<proteinExistence type="predicted"/>
<dbReference type="Proteomes" id="UP000001072">
    <property type="component" value="Unassembled WGS sequence"/>
</dbReference>
<dbReference type="InterPro" id="IPR016181">
    <property type="entry name" value="Acyl_CoA_acyltransferase"/>
</dbReference>